<name>A0AAE1UUC7_9SOLA</name>
<dbReference type="AlphaFoldDB" id="A0AAE1UUC7"/>
<organism evidence="2 3">
    <name type="scientific">Anisodus tanguticus</name>
    <dbReference type="NCBI Taxonomy" id="243964"/>
    <lineage>
        <taxon>Eukaryota</taxon>
        <taxon>Viridiplantae</taxon>
        <taxon>Streptophyta</taxon>
        <taxon>Embryophyta</taxon>
        <taxon>Tracheophyta</taxon>
        <taxon>Spermatophyta</taxon>
        <taxon>Magnoliopsida</taxon>
        <taxon>eudicotyledons</taxon>
        <taxon>Gunneridae</taxon>
        <taxon>Pentapetalae</taxon>
        <taxon>asterids</taxon>
        <taxon>lamiids</taxon>
        <taxon>Solanales</taxon>
        <taxon>Solanaceae</taxon>
        <taxon>Solanoideae</taxon>
        <taxon>Hyoscyameae</taxon>
        <taxon>Anisodus</taxon>
    </lineage>
</organism>
<keyword evidence="3" id="KW-1185">Reference proteome</keyword>
<gene>
    <name evidence="2" type="ORF">RND71_035304</name>
</gene>
<protein>
    <submittedName>
        <fullName evidence="2">Uncharacterized protein</fullName>
    </submittedName>
</protein>
<sequence length="61" mass="6747">MISASLDWTAHMLFCSLFLHLLTLFITKVPDAKSCTQLLHVLVIYNSCSTLAAWSSPICSC</sequence>
<feature type="signal peptide" evidence="1">
    <location>
        <begin position="1"/>
        <end position="34"/>
    </location>
</feature>
<evidence type="ECO:0000313" key="2">
    <source>
        <dbReference type="EMBL" id="KAK4345128.1"/>
    </source>
</evidence>
<keyword evidence="1" id="KW-0732">Signal</keyword>
<accession>A0AAE1UUC7</accession>
<evidence type="ECO:0000313" key="3">
    <source>
        <dbReference type="Proteomes" id="UP001291623"/>
    </source>
</evidence>
<evidence type="ECO:0000256" key="1">
    <source>
        <dbReference type="SAM" id="SignalP"/>
    </source>
</evidence>
<proteinExistence type="predicted"/>
<reference evidence="2" key="1">
    <citation type="submission" date="2023-12" db="EMBL/GenBank/DDBJ databases">
        <title>Genome assembly of Anisodus tanguticus.</title>
        <authorList>
            <person name="Wang Y.-J."/>
        </authorList>
    </citation>
    <scope>NUCLEOTIDE SEQUENCE</scope>
    <source>
        <strain evidence="2">KB-2021</strain>
        <tissue evidence="2">Leaf</tissue>
    </source>
</reference>
<feature type="chain" id="PRO_5042288899" evidence="1">
    <location>
        <begin position="35"/>
        <end position="61"/>
    </location>
</feature>
<dbReference type="Proteomes" id="UP001291623">
    <property type="component" value="Unassembled WGS sequence"/>
</dbReference>
<dbReference type="EMBL" id="JAVYJV010000019">
    <property type="protein sequence ID" value="KAK4345128.1"/>
    <property type="molecule type" value="Genomic_DNA"/>
</dbReference>
<comment type="caution">
    <text evidence="2">The sequence shown here is derived from an EMBL/GenBank/DDBJ whole genome shotgun (WGS) entry which is preliminary data.</text>
</comment>